<sequence>MSSSKTISSDIELLTAALLQRKVAVWCRTADDIYVLLDEGGLIEKYSPDSVRIRYAHRDRAEYYLRSECEFRIE</sequence>
<keyword evidence="2" id="KW-1185">Reference proteome</keyword>
<proteinExistence type="predicted"/>
<dbReference type="Proteomes" id="UP001589776">
    <property type="component" value="Unassembled WGS sequence"/>
</dbReference>
<name>A0ABV6DL42_9BACL</name>
<accession>A0ABV6DL42</accession>
<organism evidence="1 2">
    <name type="scientific">Paenibacillus chartarius</name>
    <dbReference type="NCBI Taxonomy" id="747481"/>
    <lineage>
        <taxon>Bacteria</taxon>
        <taxon>Bacillati</taxon>
        <taxon>Bacillota</taxon>
        <taxon>Bacilli</taxon>
        <taxon>Bacillales</taxon>
        <taxon>Paenibacillaceae</taxon>
        <taxon>Paenibacillus</taxon>
    </lineage>
</organism>
<gene>
    <name evidence="1" type="ORF">ACFFK0_12970</name>
</gene>
<comment type="caution">
    <text evidence="1">The sequence shown here is derived from an EMBL/GenBank/DDBJ whole genome shotgun (WGS) entry which is preliminary data.</text>
</comment>
<evidence type="ECO:0008006" key="3">
    <source>
        <dbReference type="Google" id="ProtNLM"/>
    </source>
</evidence>
<protein>
    <recommendedName>
        <fullName evidence="3">KTSC domain-containing protein</fullName>
    </recommendedName>
</protein>
<reference evidence="1 2" key="1">
    <citation type="submission" date="2024-09" db="EMBL/GenBank/DDBJ databases">
        <authorList>
            <person name="Sun Q."/>
            <person name="Mori K."/>
        </authorList>
    </citation>
    <scope>NUCLEOTIDE SEQUENCE [LARGE SCALE GENOMIC DNA]</scope>
    <source>
        <strain evidence="1 2">CCM 7759</strain>
    </source>
</reference>
<evidence type="ECO:0000313" key="1">
    <source>
        <dbReference type="EMBL" id="MFC0213354.1"/>
    </source>
</evidence>
<dbReference type="EMBL" id="JBHLWN010000049">
    <property type="protein sequence ID" value="MFC0213354.1"/>
    <property type="molecule type" value="Genomic_DNA"/>
</dbReference>
<dbReference type="RefSeq" id="WP_377470648.1">
    <property type="nucleotide sequence ID" value="NZ_JBHLWN010000049.1"/>
</dbReference>
<evidence type="ECO:0000313" key="2">
    <source>
        <dbReference type="Proteomes" id="UP001589776"/>
    </source>
</evidence>